<dbReference type="NCBIfam" id="TIGR00299">
    <property type="entry name" value="nickel pincer cofactor biosynthesis protein LarC"/>
    <property type="match status" value="1"/>
</dbReference>
<proteinExistence type="inferred from homology"/>
<keyword evidence="1" id="KW-0533">Nickel</keyword>
<name>A0A644WKN1_9ZZZZ</name>
<dbReference type="PANTHER" id="PTHR36566">
    <property type="entry name" value="NICKEL INSERTION PROTEIN-RELATED"/>
    <property type="match status" value="1"/>
</dbReference>
<reference evidence="3" key="1">
    <citation type="submission" date="2019-08" db="EMBL/GenBank/DDBJ databases">
        <authorList>
            <person name="Kucharzyk K."/>
            <person name="Murdoch R.W."/>
            <person name="Higgins S."/>
            <person name="Loffler F."/>
        </authorList>
    </citation>
    <scope>NUCLEOTIDE SEQUENCE</scope>
</reference>
<evidence type="ECO:0000313" key="3">
    <source>
        <dbReference type="EMBL" id="MPM02973.1"/>
    </source>
</evidence>
<accession>A0A644WKN1</accession>
<dbReference type="PANTHER" id="PTHR36566:SF1">
    <property type="entry name" value="PYRIDINIUM-3,5-BISTHIOCARBOXYLIC ACID MONONUCLEOTIDE NICKEL INSERTION PROTEIN"/>
    <property type="match status" value="1"/>
</dbReference>
<organism evidence="3">
    <name type="scientific">bioreactor metagenome</name>
    <dbReference type="NCBI Taxonomy" id="1076179"/>
    <lineage>
        <taxon>unclassified sequences</taxon>
        <taxon>metagenomes</taxon>
        <taxon>ecological metagenomes</taxon>
    </lineage>
</organism>
<dbReference type="Gene3D" id="3.30.70.1380">
    <property type="entry name" value="Transcriptional regulatory protein pf0864 domain like"/>
    <property type="match status" value="1"/>
</dbReference>
<dbReference type="EMBL" id="VSSQ01000912">
    <property type="protein sequence ID" value="MPM02973.1"/>
    <property type="molecule type" value="Genomic_DNA"/>
</dbReference>
<comment type="caution">
    <text evidence="3">The sequence shown here is derived from an EMBL/GenBank/DDBJ whole genome shotgun (WGS) entry which is preliminary data.</text>
</comment>
<feature type="compositionally biased region" description="Basic and acidic residues" evidence="2">
    <location>
        <begin position="52"/>
        <end position="64"/>
    </location>
</feature>
<dbReference type="InterPro" id="IPR002822">
    <property type="entry name" value="Ni_insertion"/>
</dbReference>
<feature type="region of interest" description="Disordered" evidence="2">
    <location>
        <begin position="43"/>
        <end position="75"/>
    </location>
</feature>
<protein>
    <submittedName>
        <fullName evidence="3">Pyridinium-3,5-bisthiocarboxylic acid mononucleotide nickel insertion protein</fullName>
    </submittedName>
</protein>
<dbReference type="Pfam" id="PF01969">
    <property type="entry name" value="Ni_insertion"/>
    <property type="match status" value="2"/>
</dbReference>
<evidence type="ECO:0000256" key="2">
    <source>
        <dbReference type="SAM" id="MobiDB-lite"/>
    </source>
</evidence>
<sequence length="426" mass="46376">MKTLYLDCFAGIAGDMFLGALLDLGLDRKTFLETMESIVLFPGHGHSSGHGHGVEHSHDHDHDHDHHHHHAPGEKDRLKISISKGSRGGIAGTKVSVHNLEDHPHRGLSDVLAIIEASPLSPRVKERSAAAFRLLAEAEAKVHGTTPEEVHFHEVGAIDSIADIIGAFVLVEMAGIEKTVSSPLNVGSGTIKCAHGILPVPAPAAMELLEGIPVYAEGAPMERVTPTGALLVRCLAGEFGPLPAGKVLASGKGLGDRDSDIPNLVRAVIVDTPDHCGRDAFRRDRGVVLETNIDDMNPQYYGPVMQKLFAEGALDVWATPMIMKKGRPAVTLSCLCLPEMEEVLAEILLRETTTLGLRKYPVDRLKTDHEIVERETSWGLVRFKVARLGGETLRANPEFEDVRRLSEEHSIPLPEMRERLVGEFLP</sequence>
<dbReference type="Gene3D" id="3.10.20.300">
    <property type="entry name" value="mk0293 like domain"/>
    <property type="match status" value="1"/>
</dbReference>
<evidence type="ECO:0000256" key="1">
    <source>
        <dbReference type="ARBA" id="ARBA00022596"/>
    </source>
</evidence>
<dbReference type="HAMAP" id="MF_01074">
    <property type="entry name" value="LarC"/>
    <property type="match status" value="1"/>
</dbReference>
<gene>
    <name evidence="3" type="primary">larC_9</name>
    <name evidence="3" type="ORF">SDC9_49232</name>
</gene>
<dbReference type="AlphaFoldDB" id="A0A644WKN1"/>